<feature type="transmembrane region" description="Helical" evidence="1">
    <location>
        <begin position="12"/>
        <end position="42"/>
    </location>
</feature>
<keyword evidence="1" id="KW-0812">Transmembrane</keyword>
<keyword evidence="1" id="KW-1133">Transmembrane helix</keyword>
<name>M7NH61_9BACL</name>
<feature type="transmembrane region" description="Helical" evidence="1">
    <location>
        <begin position="89"/>
        <end position="107"/>
    </location>
</feature>
<sequence>MPNPSSALSYLLLITSVIFLINYSFYTPWAVIAFTVASMYTIDQWLTAKRKKGYSPKEKKLDIGFRLFLSFNILIIVINRFVLDGSTQTTLIAYLMLLIPLTILLVYKDFNVSSAA</sequence>
<proteinExistence type="predicted"/>
<dbReference type="Proteomes" id="UP000011919">
    <property type="component" value="Unassembled WGS sequence"/>
</dbReference>
<protein>
    <submittedName>
        <fullName evidence="2">Uncharacterized protein</fullName>
    </submittedName>
</protein>
<evidence type="ECO:0000313" key="2">
    <source>
        <dbReference type="EMBL" id="EMR06531.1"/>
    </source>
</evidence>
<keyword evidence="1" id="KW-0472">Membrane</keyword>
<evidence type="ECO:0000256" key="1">
    <source>
        <dbReference type="SAM" id="Phobius"/>
    </source>
</evidence>
<evidence type="ECO:0000313" key="3">
    <source>
        <dbReference type="Proteomes" id="UP000011919"/>
    </source>
</evidence>
<reference evidence="2 3" key="1">
    <citation type="journal article" date="2013" name="Genome Announc.">
        <title>Draft Genome Sequence of Bhargavaea cecembensis Strain DSE10T, Isolated from a Deep-Sea Sediment Sample Collected at a Depth of 5,904 m from the Chagos-Laccadive Ridge System in the Indian Ocean.</title>
        <authorList>
            <person name="Shivaji S."/>
            <person name="Ara S."/>
            <person name="Begum Z."/>
            <person name="Ruth M."/>
            <person name="Singh A."/>
            <person name="Kumar Pinnaka A."/>
        </authorList>
    </citation>
    <scope>NUCLEOTIDE SEQUENCE [LARGE SCALE GENOMIC DNA]</scope>
    <source>
        <strain evidence="2 3">DSE10</strain>
    </source>
</reference>
<feature type="transmembrane region" description="Helical" evidence="1">
    <location>
        <begin position="63"/>
        <end position="83"/>
    </location>
</feature>
<dbReference type="EMBL" id="AOFT01000006">
    <property type="protein sequence ID" value="EMR06531.1"/>
    <property type="molecule type" value="Genomic_DNA"/>
</dbReference>
<organism evidence="2 3">
    <name type="scientific">Bhargavaea cecembensis DSE10</name>
    <dbReference type="NCBI Taxonomy" id="1235279"/>
    <lineage>
        <taxon>Bacteria</taxon>
        <taxon>Bacillati</taxon>
        <taxon>Bacillota</taxon>
        <taxon>Bacilli</taxon>
        <taxon>Bacillales</taxon>
        <taxon>Caryophanaceae</taxon>
        <taxon>Bhargavaea</taxon>
    </lineage>
</organism>
<comment type="caution">
    <text evidence="2">The sequence shown here is derived from an EMBL/GenBank/DDBJ whole genome shotgun (WGS) entry which is preliminary data.</text>
</comment>
<gene>
    <name evidence="2" type="ORF">C772_01426</name>
</gene>
<dbReference type="AlphaFoldDB" id="M7NH61"/>
<accession>M7NH61</accession>
<keyword evidence="3" id="KW-1185">Reference proteome</keyword>